<evidence type="ECO:0000256" key="1">
    <source>
        <dbReference type="SAM" id="MobiDB-lite"/>
    </source>
</evidence>
<name>A0A9Q3GCV7_9BASI</name>
<accession>A0A9Q3GCV7</accession>
<keyword evidence="3" id="KW-1185">Reference proteome</keyword>
<dbReference type="EMBL" id="AVOT02000305">
    <property type="protein sequence ID" value="MBW0462221.1"/>
    <property type="molecule type" value="Genomic_DNA"/>
</dbReference>
<feature type="region of interest" description="Disordered" evidence="1">
    <location>
        <begin position="1"/>
        <end position="58"/>
    </location>
</feature>
<dbReference type="Proteomes" id="UP000765509">
    <property type="component" value="Unassembled WGS sequence"/>
</dbReference>
<comment type="caution">
    <text evidence="2">The sequence shown here is derived from an EMBL/GenBank/DDBJ whole genome shotgun (WGS) entry which is preliminary data.</text>
</comment>
<feature type="compositionally biased region" description="Polar residues" evidence="1">
    <location>
        <begin position="1"/>
        <end position="28"/>
    </location>
</feature>
<sequence>MVKPSTTVPLTCPNKFTTTPLQTSSPTIRSPRLPLSPNLSHPAQDPQNKPAEETETSTIVPQQVPFALISPSHIPIPHKKGYSYVPHYTTSPKNISSKVCQDNILPTTH</sequence>
<gene>
    <name evidence="2" type="ORF">O181_001936</name>
</gene>
<proteinExistence type="predicted"/>
<organism evidence="2 3">
    <name type="scientific">Austropuccinia psidii MF-1</name>
    <dbReference type="NCBI Taxonomy" id="1389203"/>
    <lineage>
        <taxon>Eukaryota</taxon>
        <taxon>Fungi</taxon>
        <taxon>Dikarya</taxon>
        <taxon>Basidiomycota</taxon>
        <taxon>Pucciniomycotina</taxon>
        <taxon>Pucciniomycetes</taxon>
        <taxon>Pucciniales</taxon>
        <taxon>Sphaerophragmiaceae</taxon>
        <taxon>Austropuccinia</taxon>
    </lineage>
</organism>
<protein>
    <submittedName>
        <fullName evidence="2">Uncharacterized protein</fullName>
    </submittedName>
</protein>
<dbReference type="AlphaFoldDB" id="A0A9Q3GCV7"/>
<evidence type="ECO:0000313" key="2">
    <source>
        <dbReference type="EMBL" id="MBW0462221.1"/>
    </source>
</evidence>
<feature type="compositionally biased region" description="Polar residues" evidence="1">
    <location>
        <begin position="37"/>
        <end position="47"/>
    </location>
</feature>
<evidence type="ECO:0000313" key="3">
    <source>
        <dbReference type="Proteomes" id="UP000765509"/>
    </source>
</evidence>
<reference evidence="2" key="1">
    <citation type="submission" date="2021-03" db="EMBL/GenBank/DDBJ databases">
        <title>Draft genome sequence of rust myrtle Austropuccinia psidii MF-1, a brazilian biotype.</title>
        <authorList>
            <person name="Quecine M.C."/>
            <person name="Pachon D.M.R."/>
            <person name="Bonatelli M.L."/>
            <person name="Correr F.H."/>
            <person name="Franceschini L.M."/>
            <person name="Leite T.F."/>
            <person name="Margarido G.R.A."/>
            <person name="Almeida C.A."/>
            <person name="Ferrarezi J.A."/>
            <person name="Labate C.A."/>
        </authorList>
    </citation>
    <scope>NUCLEOTIDE SEQUENCE</scope>
    <source>
        <strain evidence="2">MF-1</strain>
    </source>
</reference>